<evidence type="ECO:0000256" key="6">
    <source>
        <dbReference type="ARBA" id="ARBA00023136"/>
    </source>
</evidence>
<dbReference type="AlphaFoldDB" id="A0A7Z7GE95"/>
<evidence type="ECO:0000313" key="8">
    <source>
        <dbReference type="EMBL" id="SFI46645.1"/>
    </source>
</evidence>
<feature type="transmembrane region" description="Helical" evidence="7">
    <location>
        <begin position="25"/>
        <end position="44"/>
    </location>
</feature>
<name>A0A7Z7GE95_9MICO</name>
<dbReference type="RefSeq" id="WP_028496491.1">
    <property type="nucleotide sequence ID" value="NZ_FOQZ01000002.1"/>
</dbReference>
<dbReference type="Pfam" id="PF01790">
    <property type="entry name" value="LGT"/>
    <property type="match status" value="1"/>
</dbReference>
<feature type="transmembrane region" description="Helical" evidence="7">
    <location>
        <begin position="95"/>
        <end position="117"/>
    </location>
</feature>
<comment type="function">
    <text evidence="7">Catalyzes the transfer of the diacylglyceryl group from phosphatidylglycerol to the sulfhydryl group of the N-terminal cysteine of a prolipoprotein, the first step in the formation of mature lipoproteins.</text>
</comment>
<feature type="binding site" evidence="7">
    <location>
        <position position="145"/>
    </location>
    <ligand>
        <name>a 1,2-diacyl-sn-glycero-3-phospho-(1'-sn-glycerol)</name>
        <dbReference type="ChEBI" id="CHEBI:64716"/>
    </ligand>
</feature>
<keyword evidence="6 7" id="KW-0472">Membrane</keyword>
<dbReference type="PANTHER" id="PTHR30589">
    <property type="entry name" value="PROLIPOPROTEIN DIACYLGLYCERYL TRANSFERASE"/>
    <property type="match status" value="1"/>
</dbReference>
<keyword evidence="2 7" id="KW-1003">Cell membrane</keyword>
<evidence type="ECO:0000256" key="3">
    <source>
        <dbReference type="ARBA" id="ARBA00022679"/>
    </source>
</evidence>
<keyword evidence="3 7" id="KW-0808">Transferase</keyword>
<dbReference type="HAMAP" id="MF_01147">
    <property type="entry name" value="Lgt"/>
    <property type="match status" value="1"/>
</dbReference>
<organism evidence="8 9">
    <name type="scientific">Microbacterium saccharophilum</name>
    <dbReference type="NCBI Taxonomy" id="1213358"/>
    <lineage>
        <taxon>Bacteria</taxon>
        <taxon>Bacillati</taxon>
        <taxon>Actinomycetota</taxon>
        <taxon>Actinomycetes</taxon>
        <taxon>Micrococcales</taxon>
        <taxon>Microbacteriaceae</taxon>
        <taxon>Microbacterium</taxon>
    </lineage>
</organism>
<evidence type="ECO:0000256" key="2">
    <source>
        <dbReference type="ARBA" id="ARBA00022475"/>
    </source>
</evidence>
<dbReference type="GO" id="GO:0042158">
    <property type="term" value="P:lipoprotein biosynthetic process"/>
    <property type="evidence" value="ECO:0007669"/>
    <property type="project" value="UniProtKB-UniRule"/>
</dbReference>
<feature type="transmembrane region" description="Helical" evidence="7">
    <location>
        <begin position="256"/>
        <end position="275"/>
    </location>
</feature>
<dbReference type="InterPro" id="IPR001640">
    <property type="entry name" value="Lgt"/>
</dbReference>
<keyword evidence="8" id="KW-0449">Lipoprotein</keyword>
<reference evidence="8 9" key="1">
    <citation type="submission" date="2016-10" db="EMBL/GenBank/DDBJ databases">
        <authorList>
            <person name="Varghese N."/>
            <person name="Submissions S."/>
        </authorList>
    </citation>
    <scope>NUCLEOTIDE SEQUENCE [LARGE SCALE GENOMIC DNA]</scope>
    <source>
        <strain evidence="8 9">UNC380MFSha3.1</strain>
    </source>
</reference>
<dbReference type="Proteomes" id="UP000198702">
    <property type="component" value="Unassembled WGS sequence"/>
</dbReference>
<protein>
    <recommendedName>
        <fullName evidence="7">Phosphatidylglycerol--prolipoprotein diacylglyceryl transferase</fullName>
        <ecNumber evidence="7">2.5.1.145</ecNumber>
    </recommendedName>
</protein>
<dbReference type="EMBL" id="FOQZ01000002">
    <property type="protein sequence ID" value="SFI46645.1"/>
    <property type="molecule type" value="Genomic_DNA"/>
</dbReference>
<keyword evidence="4 7" id="KW-0812">Transmembrane</keyword>
<dbReference type="UniPathway" id="UPA00664"/>
<evidence type="ECO:0000256" key="7">
    <source>
        <dbReference type="HAMAP-Rule" id="MF_01147"/>
    </source>
</evidence>
<dbReference type="NCBIfam" id="TIGR00544">
    <property type="entry name" value="lgt"/>
    <property type="match status" value="1"/>
</dbReference>
<dbReference type="EC" id="2.5.1.145" evidence="7"/>
<dbReference type="PANTHER" id="PTHR30589:SF0">
    <property type="entry name" value="PHOSPHATIDYLGLYCEROL--PROLIPOPROTEIN DIACYLGLYCERYL TRANSFERASE"/>
    <property type="match status" value="1"/>
</dbReference>
<feature type="transmembrane region" description="Helical" evidence="7">
    <location>
        <begin position="124"/>
        <end position="144"/>
    </location>
</feature>
<dbReference type="GO" id="GO:0005886">
    <property type="term" value="C:plasma membrane"/>
    <property type="evidence" value="ECO:0007669"/>
    <property type="project" value="UniProtKB-SubCell"/>
</dbReference>
<evidence type="ECO:0000256" key="5">
    <source>
        <dbReference type="ARBA" id="ARBA00022989"/>
    </source>
</evidence>
<sequence>MNAAMIPSLIPSPGISFVQVGPFQIRFYALAILVGIVLAVVITSRRLRAIAHPVEVVVDVAMWTVPSGILGARIYHVLTHPGDYFFPGADLWRVFYIWEGGIAIFGAMLGGLLGIVIGTRRAGVPVLLFLDALAPGMLVAQAVGRLGNYFNQELFGPPTTLPWGLLVDPGSPAIPAGTPAGTLFHPLFLYELLWNLAGAAVIVMFEHYRRRHGRPSLGTGRSLGVYLLWYGAGRAALESIRLDPTELLAGGVKANVLTALVAAVMGVGLLAYASWRDRRLALPGRENTRVDPE</sequence>
<comment type="similarity">
    <text evidence="1 7">Belongs to the Lgt family.</text>
</comment>
<evidence type="ECO:0000313" key="9">
    <source>
        <dbReference type="Proteomes" id="UP000198702"/>
    </source>
</evidence>
<dbReference type="GO" id="GO:0008961">
    <property type="term" value="F:phosphatidylglycerol-prolipoprotein diacylglyceryl transferase activity"/>
    <property type="evidence" value="ECO:0007669"/>
    <property type="project" value="UniProtKB-UniRule"/>
</dbReference>
<evidence type="ECO:0000256" key="4">
    <source>
        <dbReference type="ARBA" id="ARBA00022692"/>
    </source>
</evidence>
<comment type="catalytic activity">
    <reaction evidence="7">
        <text>L-cysteinyl-[prolipoprotein] + a 1,2-diacyl-sn-glycero-3-phospho-(1'-sn-glycerol) = an S-1,2-diacyl-sn-glyceryl-L-cysteinyl-[prolipoprotein] + sn-glycerol 1-phosphate + H(+)</text>
        <dbReference type="Rhea" id="RHEA:56712"/>
        <dbReference type="Rhea" id="RHEA-COMP:14679"/>
        <dbReference type="Rhea" id="RHEA-COMP:14680"/>
        <dbReference type="ChEBI" id="CHEBI:15378"/>
        <dbReference type="ChEBI" id="CHEBI:29950"/>
        <dbReference type="ChEBI" id="CHEBI:57685"/>
        <dbReference type="ChEBI" id="CHEBI:64716"/>
        <dbReference type="ChEBI" id="CHEBI:140658"/>
        <dbReference type="EC" id="2.5.1.145"/>
    </reaction>
</comment>
<comment type="caution">
    <text evidence="8">The sequence shown here is derived from an EMBL/GenBank/DDBJ whole genome shotgun (WGS) entry which is preliminary data.</text>
</comment>
<proteinExistence type="inferred from homology"/>
<evidence type="ECO:0000256" key="1">
    <source>
        <dbReference type="ARBA" id="ARBA00007150"/>
    </source>
</evidence>
<feature type="transmembrane region" description="Helical" evidence="7">
    <location>
        <begin position="217"/>
        <end position="236"/>
    </location>
</feature>
<accession>A0A7Z7GE95</accession>
<gene>
    <name evidence="7" type="primary">lgt</name>
    <name evidence="8" type="ORF">SAMN04487751_1728</name>
</gene>
<dbReference type="PROSITE" id="PS01311">
    <property type="entry name" value="LGT"/>
    <property type="match status" value="1"/>
</dbReference>
<comment type="subcellular location">
    <subcellularLocation>
        <location evidence="7">Cell membrane</location>
        <topology evidence="7">Multi-pass membrane protein</topology>
    </subcellularLocation>
</comment>
<comment type="pathway">
    <text evidence="7">Protein modification; lipoprotein biosynthesis (diacylglyceryl transfer).</text>
</comment>
<feature type="transmembrane region" description="Helical" evidence="7">
    <location>
        <begin position="187"/>
        <end position="205"/>
    </location>
</feature>
<feature type="transmembrane region" description="Helical" evidence="7">
    <location>
        <begin position="56"/>
        <end position="75"/>
    </location>
</feature>
<keyword evidence="5 7" id="KW-1133">Transmembrane helix</keyword>